<evidence type="ECO:0000313" key="5">
    <source>
        <dbReference type="EMBL" id="RNA01927.1"/>
    </source>
</evidence>
<sequence length="536" mass="63273">MLHLLIPFVIILYLSLTIAISFFHAKNPKIDFRGKNICLLIAHPDDESMFFGPLLCHLSKIDCQIFILCMTTGNYYNQGSRRVQEMHSACKHMFSRYNLKIVDQGDRIPDHASKKWDEELTKNIISAYLEQNSIQTVVTFDQFGISGHANHCYLNKIVKKYFSFVEVWQLVTVNRARKYIPLIDILFSLKENHLIIGSLRDYFRIFGMMLEHKSQLVWFRWLKFFVLKTPLFDDYEGSEFEYSAKEPRSDDILKKPATKAASLPSKAHLSNEQMKNESQIRSLHYRSVNAYARHVKLVNDYLIYYSGGKTLKEVFERDVSKDKTDLDVIREEMRFIWDQEDEPSTWEQRLAKKYYDKLFKEYCICDLTLFDQKKIAMRWRVEKEVLTGKGQFVCGDKRCSVRDGLKTWEVNFGYVEHGEKKNALVKLRLCPECSVKLNFHHKKKEYVKPAKVEKRKKKHTKLEDSESESDKEETKEEKKIKKEEVVDSREKISADGNMIVLESDDSMWKSTGVSEKHNEDKAREEEFEEYLEDLFF</sequence>
<evidence type="ECO:0000256" key="4">
    <source>
        <dbReference type="SAM" id="SignalP"/>
    </source>
</evidence>
<reference evidence="5 6" key="1">
    <citation type="journal article" date="2018" name="Sci. Rep.">
        <title>Genomic signatures of local adaptation to the degree of environmental predictability in rotifers.</title>
        <authorList>
            <person name="Franch-Gras L."/>
            <person name="Hahn C."/>
            <person name="Garcia-Roger E.M."/>
            <person name="Carmona M.J."/>
            <person name="Serra M."/>
            <person name="Gomez A."/>
        </authorList>
    </citation>
    <scope>NUCLEOTIDE SEQUENCE [LARGE SCALE GENOMIC DNA]</scope>
    <source>
        <strain evidence="5">HYR1</strain>
    </source>
</reference>
<feature type="region of interest" description="Disordered" evidence="3">
    <location>
        <begin position="450"/>
        <end position="489"/>
    </location>
</feature>
<accession>A0A3M7PS01</accession>
<proteinExistence type="inferred from homology"/>
<dbReference type="InterPro" id="IPR003737">
    <property type="entry name" value="GlcNAc_PI_deacetylase-related"/>
</dbReference>
<dbReference type="PANTHER" id="PTHR12993:SF11">
    <property type="entry name" value="N-ACETYLGLUCOSAMINYL-PHOSPHATIDYLINOSITOL DE-N-ACETYLASE"/>
    <property type="match status" value="1"/>
</dbReference>
<dbReference type="InterPro" id="IPR024078">
    <property type="entry name" value="LmbE-like_dom_sf"/>
</dbReference>
<dbReference type="STRING" id="10195.A0A3M7PS01"/>
<dbReference type="PANTHER" id="PTHR12993">
    <property type="entry name" value="N-ACETYLGLUCOSAMINYL-PHOSPHATIDYLINOSITOL DE-N-ACETYLASE-RELATED"/>
    <property type="match status" value="1"/>
</dbReference>
<dbReference type="AlphaFoldDB" id="A0A3M7PS01"/>
<name>A0A3M7PS01_BRAPC</name>
<dbReference type="OrthoDB" id="197967at2759"/>
<evidence type="ECO:0000313" key="6">
    <source>
        <dbReference type="Proteomes" id="UP000276133"/>
    </source>
</evidence>
<keyword evidence="4" id="KW-0732">Signal</keyword>
<dbReference type="EMBL" id="REGN01009113">
    <property type="protein sequence ID" value="RNA01927.1"/>
    <property type="molecule type" value="Genomic_DNA"/>
</dbReference>
<evidence type="ECO:0000256" key="3">
    <source>
        <dbReference type="SAM" id="MobiDB-lite"/>
    </source>
</evidence>
<comment type="caution">
    <text evidence="5">The sequence shown here is derived from an EMBL/GenBank/DDBJ whole genome shotgun (WGS) entry which is preliminary data.</text>
</comment>
<feature type="signal peptide" evidence="4">
    <location>
        <begin position="1"/>
        <end position="19"/>
    </location>
</feature>
<evidence type="ECO:0000256" key="1">
    <source>
        <dbReference type="ARBA" id="ARBA00006066"/>
    </source>
</evidence>
<keyword evidence="6" id="KW-1185">Reference proteome</keyword>
<dbReference type="Pfam" id="PF09725">
    <property type="entry name" value="Fra10Ac1"/>
    <property type="match status" value="1"/>
</dbReference>
<organism evidence="5 6">
    <name type="scientific">Brachionus plicatilis</name>
    <name type="common">Marine rotifer</name>
    <name type="synonym">Brachionus muelleri</name>
    <dbReference type="NCBI Taxonomy" id="10195"/>
    <lineage>
        <taxon>Eukaryota</taxon>
        <taxon>Metazoa</taxon>
        <taxon>Spiralia</taxon>
        <taxon>Gnathifera</taxon>
        <taxon>Rotifera</taxon>
        <taxon>Eurotatoria</taxon>
        <taxon>Monogononta</taxon>
        <taxon>Pseudotrocha</taxon>
        <taxon>Ploima</taxon>
        <taxon>Brachionidae</taxon>
        <taxon>Brachionus</taxon>
    </lineage>
</organism>
<dbReference type="Pfam" id="PF02585">
    <property type="entry name" value="PIG-L"/>
    <property type="match status" value="1"/>
</dbReference>
<dbReference type="Proteomes" id="UP000276133">
    <property type="component" value="Unassembled WGS sequence"/>
</dbReference>
<gene>
    <name evidence="5" type="ORF">BpHYR1_001860</name>
</gene>
<dbReference type="SUPFAM" id="SSF102588">
    <property type="entry name" value="LmbE-like"/>
    <property type="match status" value="1"/>
</dbReference>
<dbReference type="GO" id="GO:0000225">
    <property type="term" value="F:N-acetylglucosaminylphosphatidylinositol deacetylase activity"/>
    <property type="evidence" value="ECO:0007669"/>
    <property type="project" value="UniProtKB-EC"/>
</dbReference>
<dbReference type="InterPro" id="IPR019129">
    <property type="entry name" value="Folate-sensitive_fs_Fra10Ac1"/>
</dbReference>
<protein>
    <recommendedName>
        <fullName evidence="2">N-acetylglucosaminylphosphatidylinositol deacetylase</fullName>
        <ecNumber evidence="2">3.5.1.89</ecNumber>
    </recommendedName>
</protein>
<dbReference type="GO" id="GO:0005783">
    <property type="term" value="C:endoplasmic reticulum"/>
    <property type="evidence" value="ECO:0007669"/>
    <property type="project" value="TreeGrafter"/>
</dbReference>
<dbReference type="EC" id="3.5.1.89" evidence="2"/>
<evidence type="ECO:0000256" key="2">
    <source>
        <dbReference type="ARBA" id="ARBA00012176"/>
    </source>
</evidence>
<comment type="similarity">
    <text evidence="1">Belongs to the PIGL family.</text>
</comment>
<feature type="compositionally biased region" description="Basic and acidic residues" evidence="3">
    <location>
        <begin position="472"/>
        <end position="489"/>
    </location>
</feature>
<dbReference type="Gene3D" id="3.40.50.10320">
    <property type="entry name" value="LmbE-like"/>
    <property type="match status" value="1"/>
</dbReference>
<feature type="chain" id="PRO_5018293456" description="N-acetylglucosaminylphosphatidylinositol deacetylase" evidence="4">
    <location>
        <begin position="20"/>
        <end position="536"/>
    </location>
</feature>